<evidence type="ECO:0000313" key="1">
    <source>
        <dbReference type="EMBL" id="MPN55807.1"/>
    </source>
</evidence>
<comment type="caution">
    <text evidence="1">The sequence shown here is derived from an EMBL/GenBank/DDBJ whole genome shotgun (WGS) entry which is preliminary data.</text>
</comment>
<sequence>MQARKEFYEKFNWWNEYVAEMERYGARQLEDGQYIKGWSKQSNIAYLQEYFYYRFEDYYRKVQCPLLMLINMDLEESREKEVLLGLKSLAKNAELGEVSGWEHPYLWMLNPEKACQVTIEFLNKQNFRRTYPE</sequence>
<gene>
    <name evidence="1" type="ORF">SDC9_203491</name>
</gene>
<protein>
    <submittedName>
        <fullName evidence="1">Uncharacterized protein</fullName>
    </submittedName>
</protein>
<accession>A0A645IXE2</accession>
<organism evidence="1">
    <name type="scientific">bioreactor metagenome</name>
    <dbReference type="NCBI Taxonomy" id="1076179"/>
    <lineage>
        <taxon>unclassified sequences</taxon>
        <taxon>metagenomes</taxon>
        <taxon>ecological metagenomes</taxon>
    </lineage>
</organism>
<proteinExistence type="predicted"/>
<name>A0A645IXE2_9ZZZZ</name>
<dbReference type="AlphaFoldDB" id="A0A645IXE2"/>
<reference evidence="1" key="1">
    <citation type="submission" date="2019-08" db="EMBL/GenBank/DDBJ databases">
        <authorList>
            <person name="Kucharzyk K."/>
            <person name="Murdoch R.W."/>
            <person name="Higgins S."/>
            <person name="Loffler F."/>
        </authorList>
    </citation>
    <scope>NUCLEOTIDE SEQUENCE</scope>
</reference>
<dbReference type="EMBL" id="VSSQ01125441">
    <property type="protein sequence ID" value="MPN55807.1"/>
    <property type="molecule type" value="Genomic_DNA"/>
</dbReference>